<name>A0ACC2LML9_PERAE</name>
<gene>
    <name evidence="1" type="ORF">MRB53_027673</name>
</gene>
<reference evidence="1 2" key="1">
    <citation type="journal article" date="2022" name="Hortic Res">
        <title>A haplotype resolved chromosomal level avocado genome allows analysis of novel avocado genes.</title>
        <authorList>
            <person name="Nath O."/>
            <person name="Fletcher S.J."/>
            <person name="Hayward A."/>
            <person name="Shaw L.M."/>
            <person name="Masouleh A.K."/>
            <person name="Furtado A."/>
            <person name="Henry R.J."/>
            <person name="Mitter N."/>
        </authorList>
    </citation>
    <scope>NUCLEOTIDE SEQUENCE [LARGE SCALE GENOMIC DNA]</scope>
    <source>
        <strain evidence="2">cv. Hass</strain>
    </source>
</reference>
<keyword evidence="2" id="KW-1185">Reference proteome</keyword>
<comment type="caution">
    <text evidence="1">The sequence shown here is derived from an EMBL/GenBank/DDBJ whole genome shotgun (WGS) entry which is preliminary data.</text>
</comment>
<dbReference type="EMBL" id="CM056816">
    <property type="protein sequence ID" value="KAJ8634337.1"/>
    <property type="molecule type" value="Genomic_DNA"/>
</dbReference>
<organism evidence="1 2">
    <name type="scientific">Persea americana</name>
    <name type="common">Avocado</name>
    <dbReference type="NCBI Taxonomy" id="3435"/>
    <lineage>
        <taxon>Eukaryota</taxon>
        <taxon>Viridiplantae</taxon>
        <taxon>Streptophyta</taxon>
        <taxon>Embryophyta</taxon>
        <taxon>Tracheophyta</taxon>
        <taxon>Spermatophyta</taxon>
        <taxon>Magnoliopsida</taxon>
        <taxon>Magnoliidae</taxon>
        <taxon>Laurales</taxon>
        <taxon>Lauraceae</taxon>
        <taxon>Persea</taxon>
    </lineage>
</organism>
<protein>
    <submittedName>
        <fullName evidence="1">Uncharacterized protein</fullName>
    </submittedName>
</protein>
<evidence type="ECO:0000313" key="1">
    <source>
        <dbReference type="EMBL" id="KAJ8634337.1"/>
    </source>
</evidence>
<dbReference type="Proteomes" id="UP001234297">
    <property type="component" value="Chromosome 8"/>
</dbReference>
<proteinExistence type="predicted"/>
<accession>A0ACC2LML9</accession>
<evidence type="ECO:0000313" key="2">
    <source>
        <dbReference type="Proteomes" id="UP001234297"/>
    </source>
</evidence>
<sequence length="123" mass="14002">MVGKLRIQTFELVFTGEDLRGAALAAGDYRGNRGRSQGPVRVYEQRVGRLSVCLSHRHRKRRVGLYHSREQGRTYVWCPESATGREYYHQLFPPPVVSTFKHKRLHGEGNNCCVDVGPSNGFK</sequence>